<keyword evidence="7 15" id="KW-0479">Metal-binding</keyword>
<dbReference type="EMBL" id="PKJN01000002">
    <property type="protein sequence ID" value="PKZ59756.1"/>
    <property type="molecule type" value="Genomic_DNA"/>
</dbReference>
<dbReference type="GO" id="GO:0005524">
    <property type="term" value="F:ATP binding"/>
    <property type="evidence" value="ECO:0007669"/>
    <property type="project" value="UniProtKB-UniRule"/>
</dbReference>
<dbReference type="Gene3D" id="3.40.50.620">
    <property type="entry name" value="HUPs"/>
    <property type="match status" value="2"/>
</dbReference>
<evidence type="ECO:0000256" key="3">
    <source>
        <dbReference type="ARBA" id="ARBA00007078"/>
    </source>
</evidence>
<feature type="short sequence motif" description="'KMSKS' region" evidence="15">
    <location>
        <begin position="681"/>
        <end position="685"/>
    </location>
</feature>
<dbReference type="GO" id="GO:0008270">
    <property type="term" value="F:zinc ion binding"/>
    <property type="evidence" value="ECO:0007669"/>
    <property type="project" value="UniProtKB-UniRule"/>
</dbReference>
<dbReference type="Pfam" id="PF08264">
    <property type="entry name" value="Anticodon_1"/>
    <property type="match status" value="1"/>
</dbReference>
<keyword evidence="6 15" id="KW-0436">Ligase</keyword>
<evidence type="ECO:0000259" key="18">
    <source>
        <dbReference type="Pfam" id="PF08264"/>
    </source>
</evidence>
<protein>
    <recommendedName>
        <fullName evidence="15">Isoleucine--tRNA ligase</fullName>
        <ecNumber evidence="15">6.1.1.5</ecNumber>
    </recommendedName>
    <alternativeName>
        <fullName evidence="15">Isoleucyl-tRNA synthetase</fullName>
        <shortName evidence="15">IleRS</shortName>
    </alternativeName>
</protein>
<dbReference type="SUPFAM" id="SSF50677">
    <property type="entry name" value="ValRS/IleRS/LeuRS editing domain"/>
    <property type="match status" value="1"/>
</dbReference>
<dbReference type="Gene3D" id="3.90.740.10">
    <property type="entry name" value="Valyl/Leucyl/Isoleucyl-tRNA synthetase, editing domain"/>
    <property type="match status" value="1"/>
</dbReference>
<dbReference type="SUPFAM" id="SSF47323">
    <property type="entry name" value="Anticodon-binding domain of a subclass of class I aminoacyl-tRNA synthetases"/>
    <property type="match status" value="2"/>
</dbReference>
<evidence type="ECO:0000256" key="14">
    <source>
        <dbReference type="ARBA" id="ARBA00048359"/>
    </source>
</evidence>
<comment type="domain">
    <text evidence="15">IleRS has two distinct active sites: one for aminoacylation and one for editing. The misactivated valine is translocated from the active site to the editing site, which sterically excludes the correctly activated isoleucine. The single editing site contains two valyl binding pockets, one specific for each substrate (Val-AMP or Val-tRNA(Ile)).</text>
</comment>
<dbReference type="EC" id="6.1.1.5" evidence="15"/>
<comment type="caution">
    <text evidence="19">The sequence shown here is derived from an EMBL/GenBank/DDBJ whole genome shotgun (WGS) entry which is preliminary data.</text>
</comment>
<dbReference type="SUPFAM" id="SSF52374">
    <property type="entry name" value="Nucleotidylyl transferase"/>
    <property type="match status" value="1"/>
</dbReference>
<comment type="subcellular location">
    <subcellularLocation>
        <location evidence="2 15">Cytoplasm</location>
    </subcellularLocation>
</comment>
<evidence type="ECO:0000256" key="8">
    <source>
        <dbReference type="ARBA" id="ARBA00022741"/>
    </source>
</evidence>
<dbReference type="PRINTS" id="PR00984">
    <property type="entry name" value="TRNASYNTHILE"/>
</dbReference>
<feature type="binding site" evidence="15">
    <location>
        <position position="684"/>
    </location>
    <ligand>
        <name>ATP</name>
        <dbReference type="ChEBI" id="CHEBI:30616"/>
    </ligand>
</feature>
<dbReference type="InterPro" id="IPR009080">
    <property type="entry name" value="tRNAsynth_Ia_anticodon-bd"/>
</dbReference>
<evidence type="ECO:0000256" key="16">
    <source>
        <dbReference type="SAM" id="MobiDB-lite"/>
    </source>
</evidence>
<keyword evidence="8 15" id="KW-0547">Nucleotide-binding</keyword>
<dbReference type="PANTHER" id="PTHR42780:SF1">
    <property type="entry name" value="ISOLEUCINE--TRNA LIGASE, CYTOPLASMIC"/>
    <property type="match status" value="1"/>
</dbReference>
<dbReference type="InterPro" id="IPR009008">
    <property type="entry name" value="Val/Leu/Ile-tRNA-synth_edit"/>
</dbReference>
<dbReference type="CDD" id="cd00818">
    <property type="entry name" value="IleRS_core"/>
    <property type="match status" value="1"/>
</dbReference>
<dbReference type="GO" id="GO:0006428">
    <property type="term" value="P:isoleucyl-tRNA aminoacylation"/>
    <property type="evidence" value="ECO:0007669"/>
    <property type="project" value="UniProtKB-UniRule"/>
</dbReference>
<evidence type="ECO:0000256" key="6">
    <source>
        <dbReference type="ARBA" id="ARBA00022598"/>
    </source>
</evidence>
<evidence type="ECO:0000256" key="7">
    <source>
        <dbReference type="ARBA" id="ARBA00022723"/>
    </source>
</evidence>
<dbReference type="InterPro" id="IPR001412">
    <property type="entry name" value="aa-tRNA-synth_I_CS"/>
</dbReference>
<organism evidence="19 20">
    <name type="scientific">Gardnerella vaginalis</name>
    <dbReference type="NCBI Taxonomy" id="2702"/>
    <lineage>
        <taxon>Bacteria</taxon>
        <taxon>Bacillati</taxon>
        <taxon>Actinomycetota</taxon>
        <taxon>Actinomycetes</taxon>
        <taxon>Bifidobacteriales</taxon>
        <taxon>Bifidobacteriaceae</taxon>
        <taxon>Gardnerella</taxon>
    </lineage>
</organism>
<proteinExistence type="inferred from homology"/>
<keyword evidence="5 15" id="KW-0963">Cytoplasm</keyword>
<dbReference type="InterPro" id="IPR002301">
    <property type="entry name" value="Ile-tRNA-ligase"/>
</dbReference>
<dbReference type="Pfam" id="PF00133">
    <property type="entry name" value="tRNA-synt_1"/>
    <property type="match status" value="1"/>
</dbReference>
<dbReference type="GO" id="GO:0000049">
    <property type="term" value="F:tRNA binding"/>
    <property type="evidence" value="ECO:0007669"/>
    <property type="project" value="InterPro"/>
</dbReference>
<evidence type="ECO:0000256" key="9">
    <source>
        <dbReference type="ARBA" id="ARBA00022833"/>
    </source>
</evidence>
<evidence type="ECO:0000313" key="19">
    <source>
        <dbReference type="EMBL" id="PKZ59756.1"/>
    </source>
</evidence>
<dbReference type="NCBIfam" id="TIGR00392">
    <property type="entry name" value="ileS"/>
    <property type="match status" value="1"/>
</dbReference>
<dbReference type="FunFam" id="3.40.50.620:FF:000075">
    <property type="entry name" value="Isoleucine--tRNA ligase"/>
    <property type="match status" value="1"/>
</dbReference>
<dbReference type="Pfam" id="PF19302">
    <property type="entry name" value="DUF5915"/>
    <property type="match status" value="1"/>
</dbReference>
<comment type="subunit">
    <text evidence="4 15">Monomer.</text>
</comment>
<name>A0AAP8ITD9_GARVA</name>
<comment type="function">
    <text evidence="13 15">Catalyzes the attachment of isoleucine to tRNA(Ile). As IleRS can inadvertently accommodate and process structurally similar amino acids such as valine, to avoid such errors it has two additional distinct tRNA(Ile)-dependent editing activities. One activity is designated as 'pretransfer' editing and involves the hydrolysis of activated Val-AMP. The other activity is designated 'posttransfer' editing and involves deacylation of mischarged Val-tRNA(Ile).</text>
</comment>
<dbReference type="InterPro" id="IPR033709">
    <property type="entry name" value="Anticodon_Ile_ABEc"/>
</dbReference>
<accession>A0AAP8ITD9</accession>
<dbReference type="InterPro" id="IPR013155">
    <property type="entry name" value="M/V/L/I-tRNA-synth_anticd-bd"/>
</dbReference>
<evidence type="ECO:0000256" key="2">
    <source>
        <dbReference type="ARBA" id="ARBA00004496"/>
    </source>
</evidence>
<keyword evidence="12 15" id="KW-0030">Aminoacyl-tRNA synthetase</keyword>
<dbReference type="GO" id="GO:0005737">
    <property type="term" value="C:cytoplasm"/>
    <property type="evidence" value="ECO:0007669"/>
    <property type="project" value="UniProtKB-SubCell"/>
</dbReference>
<dbReference type="Proteomes" id="UP000234905">
    <property type="component" value="Unassembled WGS sequence"/>
</dbReference>
<feature type="short sequence motif" description="'HIGH' region" evidence="15">
    <location>
        <begin position="97"/>
        <end position="107"/>
    </location>
</feature>
<evidence type="ECO:0000256" key="10">
    <source>
        <dbReference type="ARBA" id="ARBA00022840"/>
    </source>
</evidence>
<dbReference type="CDD" id="cd07961">
    <property type="entry name" value="Anticodon_Ia_Ile_ABEc"/>
    <property type="match status" value="1"/>
</dbReference>
<evidence type="ECO:0000313" key="20">
    <source>
        <dbReference type="Proteomes" id="UP000234905"/>
    </source>
</evidence>
<dbReference type="GO" id="GO:0002161">
    <property type="term" value="F:aminoacyl-tRNA deacylase activity"/>
    <property type="evidence" value="ECO:0007669"/>
    <property type="project" value="InterPro"/>
</dbReference>
<evidence type="ECO:0000256" key="5">
    <source>
        <dbReference type="ARBA" id="ARBA00022490"/>
    </source>
</evidence>
<dbReference type="FunFam" id="3.40.50.620:FF:000063">
    <property type="entry name" value="Isoleucine--tRNA ligase"/>
    <property type="match status" value="1"/>
</dbReference>
<sequence length="1148" mass="128687">MSESTNPAANASENTSENTSANTSANTSVNHVYPKVSVSASTQENAGAQVAPNPSFPKLEESVLQYWDANNTFRKSIEYRPSGKGSQNEFVFFDGPPFANGLPHYGHLLTGYAKDVVPRYQTMRGRKVNRVFGWDTHGLPAELEAQKELGIESVEQIEKMGIAKFNDACRASVLKYTNEWQNYVHRQARWVDFERGYKTLNIPYMESVMWAFKQLYDKGLAYKGYRVLPYCPKDQTPLSAHELRMDADVYQNRQDTTVSVAVKLRDEADAYAVFWTTTPWTVPTNFAIVVGADIDYVEVRPTEGKFAGKKFYIGKPLLGSYTKELGENYEVVRELKGAQMAGWRYYPVFPYFASESALAEGGTPGPNAFTIFTADYVDTAEGTGLVHQAPYGEDDMNTLNAHEIRSVDVLDAGCKFTSDCPDYEGLYVFDANLPILRNLRAGDGPLAQMPEDQRALLFQEKSYVHSYPHCWRCATPLIYKPVSSWFVSVTKIKKRLLELNQEINWIPGNVKDGQFGKWLSNARDWSISRNRFWGSPIPVWVSDDPKYPRVDVYGSLEELKADFGDYPRDDDGNVNMHRPYIDRLTRPNPDDPTGKSQMHRITDVLDCWFESGSMPFAQFHYPFENKEFFEEHFPCDYIVEYIGQTRGWFYTLHIMATALFDRPAYKNVICHGIVLGSDGQKMSKHLRNYPDVNGVFNEYGSDAMRWFLMSSPILRGGNLIVTADGIRDTVRQVMLPVWSSYYFFTLYANAANGGKGYDARRLRADEVAGLCNMDRYLLARTRLLVERVEKCLNEFAISDACAAVSDFIDVLTNWYIRGSRDRFWNEDETAFNTLYTVLEVFMRTIAPLAPMEAEAVWRGLTGGESVHLADWPYLVEPETLSDGEPNPKAGEVTELGAVLAHDDALVAAMDKVREVVSSALSLRKAEQLRVRQPLANLTVVAENTAAVEPYEQVLERELNVKNVTFCTLQDASEHGLKIVHELKVNARAAGPRLGKQVQFAIKSSKSGDWRVDESGAPVVQTPNGEVALVEGEYELVNRVESSDAQAAQNTASAAMPTGGFVMLDTALTSDLLAEGYARDAIRAVQDARKENGLDISDRIALTLSVPASDVAKVEQFRDLIAEETLATSFEVVEADSSATDLSVTLKRA</sequence>
<evidence type="ECO:0000256" key="11">
    <source>
        <dbReference type="ARBA" id="ARBA00022917"/>
    </source>
</evidence>
<dbReference type="AlphaFoldDB" id="A0AAP8ITD9"/>
<dbReference type="GO" id="GO:0004822">
    <property type="term" value="F:isoleucine-tRNA ligase activity"/>
    <property type="evidence" value="ECO:0007669"/>
    <property type="project" value="UniProtKB-UniRule"/>
</dbReference>
<dbReference type="InterPro" id="IPR023586">
    <property type="entry name" value="Ile-tRNA-ligase_type2"/>
</dbReference>
<reference evidence="19 20" key="1">
    <citation type="submission" date="2017-12" db="EMBL/GenBank/DDBJ databases">
        <title>Phylogenetic diversity of female urinary microbiome.</title>
        <authorList>
            <person name="Thomas-White K."/>
            <person name="Wolfe A.J."/>
        </authorList>
    </citation>
    <scope>NUCLEOTIDE SEQUENCE [LARGE SCALE GENOMIC DNA]</scope>
    <source>
        <strain evidence="19 20">UMB0682</strain>
    </source>
</reference>
<feature type="region of interest" description="Disordered" evidence="16">
    <location>
        <begin position="1"/>
        <end position="28"/>
    </location>
</feature>
<keyword evidence="11 15" id="KW-0648">Protein biosynthesis</keyword>
<keyword evidence="10 15" id="KW-0067">ATP-binding</keyword>
<gene>
    <name evidence="15" type="primary">ileS</name>
    <name evidence="19" type="ORF">CYJ61_05655</name>
</gene>
<evidence type="ECO:0000256" key="15">
    <source>
        <dbReference type="HAMAP-Rule" id="MF_02003"/>
    </source>
</evidence>
<feature type="domain" description="Aminoacyl-tRNA synthetase class Ia" evidence="17">
    <location>
        <begin position="63"/>
        <end position="715"/>
    </location>
</feature>
<keyword evidence="9 15" id="KW-0862">Zinc</keyword>
<evidence type="ECO:0000256" key="12">
    <source>
        <dbReference type="ARBA" id="ARBA00023146"/>
    </source>
</evidence>
<comment type="cofactor">
    <cofactor evidence="1 15">
        <name>Zn(2+)</name>
        <dbReference type="ChEBI" id="CHEBI:29105"/>
    </cofactor>
</comment>
<feature type="domain" description="Methionyl/Valyl/Leucyl/Isoleucyl-tRNA synthetase anticodon-binding" evidence="18">
    <location>
        <begin position="774"/>
        <end position="934"/>
    </location>
</feature>
<dbReference type="HAMAP" id="MF_02003">
    <property type="entry name" value="Ile_tRNA_synth_type2"/>
    <property type="match status" value="1"/>
</dbReference>
<evidence type="ECO:0000256" key="1">
    <source>
        <dbReference type="ARBA" id="ARBA00001947"/>
    </source>
</evidence>
<comment type="catalytic activity">
    <reaction evidence="14 15">
        <text>tRNA(Ile) + L-isoleucine + ATP = L-isoleucyl-tRNA(Ile) + AMP + diphosphate</text>
        <dbReference type="Rhea" id="RHEA:11060"/>
        <dbReference type="Rhea" id="RHEA-COMP:9666"/>
        <dbReference type="Rhea" id="RHEA-COMP:9695"/>
        <dbReference type="ChEBI" id="CHEBI:30616"/>
        <dbReference type="ChEBI" id="CHEBI:33019"/>
        <dbReference type="ChEBI" id="CHEBI:58045"/>
        <dbReference type="ChEBI" id="CHEBI:78442"/>
        <dbReference type="ChEBI" id="CHEBI:78528"/>
        <dbReference type="ChEBI" id="CHEBI:456215"/>
        <dbReference type="EC" id="6.1.1.5"/>
    </reaction>
</comment>
<dbReference type="InterPro" id="IPR014729">
    <property type="entry name" value="Rossmann-like_a/b/a_fold"/>
</dbReference>
<comment type="similarity">
    <text evidence="3 15">Belongs to the class-I aminoacyl-tRNA synthetase family. IleS type 2 subfamily.</text>
</comment>
<evidence type="ECO:0000256" key="13">
    <source>
        <dbReference type="ARBA" id="ARBA00025217"/>
    </source>
</evidence>
<dbReference type="InterPro" id="IPR002300">
    <property type="entry name" value="aa-tRNA-synth_Ia"/>
</dbReference>
<evidence type="ECO:0000256" key="4">
    <source>
        <dbReference type="ARBA" id="ARBA00011245"/>
    </source>
</evidence>
<dbReference type="PROSITE" id="PS00178">
    <property type="entry name" value="AA_TRNA_LIGASE_I"/>
    <property type="match status" value="1"/>
</dbReference>
<evidence type="ECO:0000259" key="17">
    <source>
        <dbReference type="Pfam" id="PF00133"/>
    </source>
</evidence>
<dbReference type="PANTHER" id="PTHR42780">
    <property type="entry name" value="SOLEUCYL-TRNA SYNTHETASE"/>
    <property type="match status" value="1"/>
</dbReference>
<dbReference type="Gene3D" id="1.10.730.10">
    <property type="entry name" value="Isoleucyl-tRNA Synthetase, Domain 1"/>
    <property type="match status" value="1"/>
</dbReference>